<evidence type="ECO:0000313" key="6">
    <source>
        <dbReference type="Proteomes" id="UP000068447"/>
    </source>
</evidence>
<evidence type="ECO:0000313" key="5">
    <source>
        <dbReference type="EMBL" id="ALS98414.1"/>
    </source>
</evidence>
<feature type="binding site" evidence="4">
    <location>
        <position position="64"/>
    </location>
    <ligand>
        <name>a divalent metal cation</name>
        <dbReference type="ChEBI" id="CHEBI:60240"/>
        <label>2</label>
    </ligand>
</feature>
<dbReference type="PANTHER" id="PTHR13799">
    <property type="entry name" value="NGG1 INTERACTING FACTOR 3"/>
    <property type="match status" value="1"/>
</dbReference>
<evidence type="ECO:0000256" key="4">
    <source>
        <dbReference type="PIRSR" id="PIRSR602678-1"/>
    </source>
</evidence>
<evidence type="ECO:0000256" key="1">
    <source>
        <dbReference type="ARBA" id="ARBA00006964"/>
    </source>
</evidence>
<feature type="binding site" evidence="4">
    <location>
        <position position="65"/>
    </location>
    <ligand>
        <name>a divalent metal cation</name>
        <dbReference type="ChEBI" id="CHEBI:60240"/>
        <label>1</label>
    </ligand>
</feature>
<feature type="binding site" evidence="4">
    <location>
        <position position="220"/>
    </location>
    <ligand>
        <name>a divalent metal cation</name>
        <dbReference type="ChEBI" id="CHEBI:60240"/>
        <label>1</label>
    </ligand>
</feature>
<dbReference type="GO" id="GO:0005737">
    <property type="term" value="C:cytoplasm"/>
    <property type="evidence" value="ECO:0007669"/>
    <property type="project" value="TreeGrafter"/>
</dbReference>
<accession>A0A0U3ABM2</accession>
<organism evidence="5 6">
    <name type="scientific">Lacimicrobium alkaliphilum</name>
    <dbReference type="NCBI Taxonomy" id="1526571"/>
    <lineage>
        <taxon>Bacteria</taxon>
        <taxon>Pseudomonadati</taxon>
        <taxon>Pseudomonadota</taxon>
        <taxon>Gammaproteobacteria</taxon>
        <taxon>Alteromonadales</taxon>
        <taxon>Alteromonadaceae</taxon>
        <taxon>Lacimicrobium</taxon>
    </lineage>
</organism>
<gene>
    <name evidence="5" type="ORF">AT746_09185</name>
</gene>
<proteinExistence type="inferred from homology"/>
<dbReference type="SUPFAM" id="SSF102705">
    <property type="entry name" value="NIF3 (NGG1p interacting factor 3)-like"/>
    <property type="match status" value="1"/>
</dbReference>
<dbReference type="FunFam" id="3.40.1390.30:FF:000002">
    <property type="entry name" value="Nif3-like dinuclear metal center protein"/>
    <property type="match status" value="1"/>
</dbReference>
<dbReference type="NCBIfam" id="TIGR00486">
    <property type="entry name" value="YbgI_SA1388"/>
    <property type="match status" value="1"/>
</dbReference>
<sequence>MIVRDKLTEYLNKLLSPDSIRDYCPNGLQVEGKSQIHKLVTGVTASQALIDKAIAIDADAIFVHHGYFWKGENPCIKGMKKRRLASLLAHDINLYAYHLPLDIHPVLGNNAQLARLLDIQVSGGLDATDPKSVAMRGRLETPLSVSQLSERITRRLARQPLTEANEDKRISTVAWCTGGGQGFIEQAAEQGIDAFITGEVSEQTIHTAREAGIAFFAAGHHATERYGAKAVGEHLAGQLDLQVEFIDIDNPA</sequence>
<dbReference type="KEGG" id="lal:AT746_09185"/>
<name>A0A0U3ABM2_9ALTE</name>
<dbReference type="InterPro" id="IPR036069">
    <property type="entry name" value="DUF34/NIF3_sf"/>
</dbReference>
<evidence type="ECO:0000256" key="2">
    <source>
        <dbReference type="ARBA" id="ARBA00022112"/>
    </source>
</evidence>
<keyword evidence="3 4" id="KW-0479">Metal-binding</keyword>
<dbReference type="GO" id="GO:0046872">
    <property type="term" value="F:metal ion binding"/>
    <property type="evidence" value="ECO:0007669"/>
    <property type="project" value="UniProtKB-KW"/>
</dbReference>
<dbReference type="Proteomes" id="UP000068447">
    <property type="component" value="Chromosome"/>
</dbReference>
<protein>
    <recommendedName>
        <fullName evidence="2">GTP cyclohydrolase 1 type 2 homolog</fullName>
    </recommendedName>
</protein>
<feature type="binding site" evidence="4">
    <location>
        <position position="102"/>
    </location>
    <ligand>
        <name>a divalent metal cation</name>
        <dbReference type="ChEBI" id="CHEBI:60240"/>
        <label>1</label>
    </ligand>
</feature>
<dbReference type="Pfam" id="PF01784">
    <property type="entry name" value="DUF34_NIF3"/>
    <property type="match status" value="1"/>
</dbReference>
<dbReference type="PANTHER" id="PTHR13799:SF14">
    <property type="entry name" value="GTP CYCLOHYDROLASE 1 TYPE 2 HOMOLOG"/>
    <property type="match status" value="1"/>
</dbReference>
<keyword evidence="6" id="KW-1185">Reference proteome</keyword>
<dbReference type="Gene3D" id="3.40.1390.30">
    <property type="entry name" value="NIF3 (NGG1p interacting factor 3)-like"/>
    <property type="match status" value="2"/>
</dbReference>
<dbReference type="AlphaFoldDB" id="A0A0U3ABM2"/>
<dbReference type="EMBL" id="CP013650">
    <property type="protein sequence ID" value="ALS98414.1"/>
    <property type="molecule type" value="Genomic_DNA"/>
</dbReference>
<comment type="similarity">
    <text evidence="1">Belongs to the GTP cyclohydrolase I type 2/NIF3 family.</text>
</comment>
<dbReference type="InterPro" id="IPR002678">
    <property type="entry name" value="DUF34/NIF3"/>
</dbReference>
<feature type="binding site" evidence="4">
    <location>
        <position position="224"/>
    </location>
    <ligand>
        <name>a divalent metal cation</name>
        <dbReference type="ChEBI" id="CHEBI:60240"/>
        <label>1</label>
    </ligand>
</feature>
<dbReference type="STRING" id="1526571.AT746_09185"/>
<evidence type="ECO:0000256" key="3">
    <source>
        <dbReference type="ARBA" id="ARBA00022723"/>
    </source>
</evidence>
<reference evidence="5 6" key="1">
    <citation type="submission" date="2015-12" db="EMBL/GenBank/DDBJ databases">
        <title>Complete genome of Lacimicrobium alkaliphilum KCTC 32984.</title>
        <authorList>
            <person name="Kim S.-G."/>
            <person name="Lee Y.-J."/>
        </authorList>
    </citation>
    <scope>NUCLEOTIDE SEQUENCE [LARGE SCALE GENOMIC DNA]</scope>
    <source>
        <strain evidence="5 6">YelD216</strain>
    </source>
</reference>